<gene>
    <name evidence="1" type="ORF">TWF481_006244</name>
</gene>
<reference evidence="1 2" key="1">
    <citation type="submission" date="2023-08" db="EMBL/GenBank/DDBJ databases">
        <authorList>
            <person name="Palmer J.M."/>
        </authorList>
    </citation>
    <scope>NUCLEOTIDE SEQUENCE [LARGE SCALE GENOMIC DNA]</scope>
    <source>
        <strain evidence="1 2">TWF481</strain>
    </source>
</reference>
<organism evidence="1 2">
    <name type="scientific">Arthrobotrys musiformis</name>
    <dbReference type="NCBI Taxonomy" id="47236"/>
    <lineage>
        <taxon>Eukaryota</taxon>
        <taxon>Fungi</taxon>
        <taxon>Dikarya</taxon>
        <taxon>Ascomycota</taxon>
        <taxon>Pezizomycotina</taxon>
        <taxon>Orbiliomycetes</taxon>
        <taxon>Orbiliales</taxon>
        <taxon>Orbiliaceae</taxon>
        <taxon>Arthrobotrys</taxon>
    </lineage>
</organism>
<evidence type="ECO:0000313" key="2">
    <source>
        <dbReference type="Proteomes" id="UP001370758"/>
    </source>
</evidence>
<comment type="caution">
    <text evidence="1">The sequence shown here is derived from an EMBL/GenBank/DDBJ whole genome shotgun (WGS) entry which is preliminary data.</text>
</comment>
<keyword evidence="2" id="KW-1185">Reference proteome</keyword>
<name>A0AAV9WLU9_9PEZI</name>
<dbReference type="AlphaFoldDB" id="A0AAV9WLU9"/>
<protein>
    <submittedName>
        <fullName evidence="1">Uncharacterized protein</fullName>
    </submittedName>
</protein>
<evidence type="ECO:0000313" key="1">
    <source>
        <dbReference type="EMBL" id="KAK6507823.1"/>
    </source>
</evidence>
<dbReference type="Proteomes" id="UP001370758">
    <property type="component" value="Unassembled WGS sequence"/>
</dbReference>
<dbReference type="EMBL" id="JAVHJL010000003">
    <property type="protein sequence ID" value="KAK6507823.1"/>
    <property type="molecule type" value="Genomic_DNA"/>
</dbReference>
<sequence>MKYQASIVNETSLANGLYIRTKLKDVELALLLLVRLQNQKRDFTTLTISKISRHTSSLIDEGTVRAAWESYKAIRGEGDNAIIFDNLRHDISHIRRNPDVDRVITEEETILQNIVRTNPVAVSSFFLPLSQDGLILIGLKPLSPLEQAVFEETFRGTFFRLQTE</sequence>
<proteinExistence type="predicted"/>
<accession>A0AAV9WLU9</accession>